<dbReference type="EMBL" id="CP013614">
    <property type="protein sequence ID" value="ALS02729.1"/>
    <property type="molecule type" value="Genomic_DNA"/>
</dbReference>
<evidence type="ECO:0000256" key="1">
    <source>
        <dbReference type="SAM" id="SignalP"/>
    </source>
</evidence>
<dbReference type="Proteomes" id="UP000183039">
    <property type="component" value="Unassembled WGS sequence"/>
</dbReference>
<name>A0A0S3KFA1_9ENTE</name>
<accession>A0A0S3KFA1</accession>
<sequence>MKKAIMVTLLSSAALMLFAAPADAAEKKTTTTDVGVSFKNDAPTIPAEDMKPYKNNLAVVWKPGSFQFGEQTAVAGTAIFNNIKGDNGGTAANNNTELSQYLVVNDDRELKTEGKNSAWALRADMSALKTVDGAAELQAAKLTMDLNAPKMYDIGTAIDPKDNDFVANEPWAAGVLTDFDSKSGIELAPTATLEAAGTSKVDIFTKKTANDFRSGVATTIQNVKLHVTDAKQGGKAFTGTITWTLDDAPTF</sequence>
<dbReference type="Pfam" id="PF13731">
    <property type="entry name" value="WxL"/>
    <property type="match status" value="1"/>
</dbReference>
<keyword evidence="1" id="KW-0732">Signal</keyword>
<dbReference type="KEGG" id="ess:ATZ33_15495"/>
<dbReference type="RefSeq" id="WP_071878571.1">
    <property type="nucleotide sequence ID" value="NZ_JXLC01000022.1"/>
</dbReference>
<evidence type="ECO:0000313" key="5">
    <source>
        <dbReference type="Proteomes" id="UP000065511"/>
    </source>
</evidence>
<evidence type="ECO:0000313" key="4">
    <source>
        <dbReference type="EMBL" id="OJG89716.1"/>
    </source>
</evidence>
<protein>
    <recommendedName>
        <fullName evidence="2">WxL domain-containing protein</fullName>
    </recommendedName>
</protein>
<feature type="signal peptide" evidence="1">
    <location>
        <begin position="1"/>
        <end position="24"/>
    </location>
</feature>
<dbReference type="InterPro" id="IPR027994">
    <property type="entry name" value="WxL_dom"/>
</dbReference>
<dbReference type="Proteomes" id="UP000065511">
    <property type="component" value="Chromosome"/>
</dbReference>
<reference evidence="4 6" key="1">
    <citation type="submission" date="2014-12" db="EMBL/GenBank/DDBJ databases">
        <title>Draft genome sequences of 29 type strains of Enterococci.</title>
        <authorList>
            <person name="Zhong Z."/>
            <person name="Sun Z."/>
            <person name="Liu W."/>
            <person name="Zhang W."/>
            <person name="Zhang H."/>
        </authorList>
    </citation>
    <scope>NUCLEOTIDE SEQUENCE [LARGE SCALE GENOMIC DNA]</scope>
    <source>
        <strain evidence="4 6">DSM 22801</strain>
    </source>
</reference>
<evidence type="ECO:0000259" key="2">
    <source>
        <dbReference type="Pfam" id="PF13731"/>
    </source>
</evidence>
<dbReference type="OrthoDB" id="2194880at2"/>
<feature type="chain" id="PRO_5044546858" description="WxL domain-containing protein" evidence="1">
    <location>
        <begin position="25"/>
        <end position="251"/>
    </location>
</feature>
<keyword evidence="5" id="KW-1185">Reference proteome</keyword>
<organism evidence="4 6">
    <name type="scientific">Enterococcus silesiacus</name>
    <dbReference type="NCBI Taxonomy" id="332949"/>
    <lineage>
        <taxon>Bacteria</taxon>
        <taxon>Bacillati</taxon>
        <taxon>Bacillota</taxon>
        <taxon>Bacilli</taxon>
        <taxon>Lactobacillales</taxon>
        <taxon>Enterococcaceae</taxon>
        <taxon>Enterococcus</taxon>
    </lineage>
</organism>
<dbReference type="AlphaFoldDB" id="A0A0S3KFA1"/>
<dbReference type="EMBL" id="JXLC01000022">
    <property type="protein sequence ID" value="OJG89716.1"/>
    <property type="molecule type" value="Genomic_DNA"/>
</dbReference>
<proteinExistence type="predicted"/>
<evidence type="ECO:0000313" key="6">
    <source>
        <dbReference type="Proteomes" id="UP000183039"/>
    </source>
</evidence>
<feature type="domain" description="WxL" evidence="2">
    <location>
        <begin position="26"/>
        <end position="249"/>
    </location>
</feature>
<evidence type="ECO:0000313" key="3">
    <source>
        <dbReference type="EMBL" id="ALS02729.1"/>
    </source>
</evidence>
<gene>
    <name evidence="3" type="ORF">ATZ33_15495</name>
    <name evidence="4" type="ORF">RV15_GL001557</name>
</gene>
<reference evidence="3 5" key="2">
    <citation type="submission" date="2015-12" db="EMBL/GenBank/DDBJ databases">
        <authorList>
            <person name="Lauer A."/>
            <person name="Humrighouse B."/>
            <person name="Loparev V."/>
            <person name="Shewmaker P.L."/>
            <person name="Whitney A.M."/>
            <person name="McLaughlin R.W."/>
        </authorList>
    </citation>
    <scope>NUCLEOTIDE SEQUENCE [LARGE SCALE GENOMIC DNA]</scope>
    <source>
        <strain evidence="3 5">LMG 23085</strain>
    </source>
</reference>